<comment type="caution">
    <text evidence="1">The sequence shown here is derived from an EMBL/GenBank/DDBJ whole genome shotgun (WGS) entry which is preliminary data.</text>
</comment>
<dbReference type="EMBL" id="VDCV01000012">
    <property type="protein sequence ID" value="KAB5532158.1"/>
    <property type="molecule type" value="Genomic_DNA"/>
</dbReference>
<gene>
    <name evidence="1" type="ORF">DKX38_018828</name>
</gene>
<proteinExistence type="predicted"/>
<name>A0A5N5KPW3_9ROSI</name>
<sequence length="117" mass="13276">MLTAMFINTPTMCDVNGYTSNYVHIKLYVDIPTATPKATLTTISDAGDRPYHHMSTSILTARQCTSRESNPGLYRGRSLYEVDPITLGRAIFHQPKLRLLLKFYCSLSHLFPVCIRH</sequence>
<evidence type="ECO:0000313" key="2">
    <source>
        <dbReference type="Proteomes" id="UP000326939"/>
    </source>
</evidence>
<keyword evidence="2" id="KW-1185">Reference proteome</keyword>
<reference evidence="2" key="1">
    <citation type="journal article" date="2019" name="Gigascience">
        <title>De novo genome assembly of the endangered Acer yangbiense, a plant species with extremely small populations endemic to Yunnan Province, China.</title>
        <authorList>
            <person name="Yang J."/>
            <person name="Wariss H.M."/>
            <person name="Tao L."/>
            <person name="Zhang R."/>
            <person name="Yun Q."/>
            <person name="Hollingsworth P."/>
            <person name="Dao Z."/>
            <person name="Luo G."/>
            <person name="Guo H."/>
            <person name="Ma Y."/>
            <person name="Sun W."/>
        </authorList>
    </citation>
    <scope>NUCLEOTIDE SEQUENCE [LARGE SCALE GENOMIC DNA]</scope>
    <source>
        <strain evidence="2">cv. br00</strain>
    </source>
</reference>
<protein>
    <submittedName>
        <fullName evidence="1">Uncharacterized protein</fullName>
    </submittedName>
</protein>
<organism evidence="1 2">
    <name type="scientific">Salix brachista</name>
    <dbReference type="NCBI Taxonomy" id="2182728"/>
    <lineage>
        <taxon>Eukaryota</taxon>
        <taxon>Viridiplantae</taxon>
        <taxon>Streptophyta</taxon>
        <taxon>Embryophyta</taxon>
        <taxon>Tracheophyta</taxon>
        <taxon>Spermatophyta</taxon>
        <taxon>Magnoliopsida</taxon>
        <taxon>eudicotyledons</taxon>
        <taxon>Gunneridae</taxon>
        <taxon>Pentapetalae</taxon>
        <taxon>rosids</taxon>
        <taxon>fabids</taxon>
        <taxon>Malpighiales</taxon>
        <taxon>Salicaceae</taxon>
        <taxon>Saliceae</taxon>
        <taxon>Salix</taxon>
    </lineage>
</organism>
<dbReference type="AlphaFoldDB" id="A0A5N5KPW3"/>
<accession>A0A5N5KPW3</accession>
<dbReference type="Proteomes" id="UP000326939">
    <property type="component" value="Chromosome 12"/>
</dbReference>
<evidence type="ECO:0000313" key="1">
    <source>
        <dbReference type="EMBL" id="KAB5532158.1"/>
    </source>
</evidence>